<dbReference type="GO" id="GO:0042277">
    <property type="term" value="F:peptide binding"/>
    <property type="evidence" value="ECO:0007669"/>
    <property type="project" value="TreeGrafter"/>
</dbReference>
<keyword evidence="4 10" id="KW-1133">Transmembrane helix</keyword>
<feature type="transmembrane region" description="Helical" evidence="10">
    <location>
        <begin position="261"/>
        <end position="282"/>
    </location>
</feature>
<evidence type="ECO:0000313" key="13">
    <source>
        <dbReference type="WBParaSite" id="nRc.2.0.1.t18007-RA"/>
    </source>
</evidence>
<organism evidence="12 13">
    <name type="scientific">Romanomermis culicivorax</name>
    <name type="common">Nematode worm</name>
    <dbReference type="NCBI Taxonomy" id="13658"/>
    <lineage>
        <taxon>Eukaryota</taxon>
        <taxon>Metazoa</taxon>
        <taxon>Ecdysozoa</taxon>
        <taxon>Nematoda</taxon>
        <taxon>Enoplea</taxon>
        <taxon>Dorylaimia</taxon>
        <taxon>Mermithida</taxon>
        <taxon>Mermithoidea</taxon>
        <taxon>Mermithidae</taxon>
        <taxon>Romanomermis</taxon>
    </lineage>
</organism>
<protein>
    <submittedName>
        <fullName evidence="13">G-protein coupled receptors family 1 profile domain-containing protein</fullName>
    </submittedName>
</protein>
<keyword evidence="8 9" id="KW-0807">Transducer</keyword>
<dbReference type="SUPFAM" id="SSF81321">
    <property type="entry name" value="Family A G protein-coupled receptor-like"/>
    <property type="match status" value="2"/>
</dbReference>
<dbReference type="WBParaSite" id="nRc.2.0.1.t18007-RA">
    <property type="protein sequence ID" value="nRc.2.0.1.t18007-RA"/>
    <property type="gene ID" value="nRc.2.0.1.g18007"/>
</dbReference>
<dbReference type="OMA" id="VMINNEH"/>
<comment type="similarity">
    <text evidence="9">Belongs to the G-protein coupled receptor 1 family.</text>
</comment>
<evidence type="ECO:0000256" key="8">
    <source>
        <dbReference type="ARBA" id="ARBA00023224"/>
    </source>
</evidence>
<evidence type="ECO:0000313" key="12">
    <source>
        <dbReference type="Proteomes" id="UP000887565"/>
    </source>
</evidence>
<sequence>MENNSTLQSYLNNVEPEVEAIIDETSDNCTHVITAVFAMIMTLGLIGNTKVLRHIIWNRNTNRAGGRRRLPKGVKMNIMTTTFIFNLATADLCLMFILAILIARMFTGRWMLGYLACKVYLTLDGVTKFVSVAFIVLLSMDRYLAVCQPLRAHAFRTKSMALGLALMSWIVVCMLMVPVAIFGRLISSGKSLNDEGNMDLEVANNHRLGGGKNEIESSFLETSVMINNEHSVSMINELPESPPTPKPTNRRCRQMHHNRRLTTIILLIILTYTICWLPYWILQLGILFKHEMFDFFGQHLKMFVMAAYALQN</sequence>
<accession>A0A915IW08</accession>
<keyword evidence="6 10" id="KW-0472">Membrane</keyword>
<dbReference type="AlphaFoldDB" id="A0A915IW08"/>
<feature type="transmembrane region" description="Helical" evidence="10">
    <location>
        <begin position="160"/>
        <end position="182"/>
    </location>
</feature>
<evidence type="ECO:0000256" key="7">
    <source>
        <dbReference type="ARBA" id="ARBA00023170"/>
    </source>
</evidence>
<evidence type="ECO:0000256" key="1">
    <source>
        <dbReference type="ARBA" id="ARBA00004651"/>
    </source>
</evidence>
<comment type="subcellular location">
    <subcellularLocation>
        <location evidence="1">Cell membrane</location>
        <topology evidence="1">Multi-pass membrane protein</topology>
    </subcellularLocation>
</comment>
<dbReference type="GO" id="GO:0004930">
    <property type="term" value="F:G protein-coupled receptor activity"/>
    <property type="evidence" value="ECO:0007669"/>
    <property type="project" value="UniProtKB-KW"/>
</dbReference>
<keyword evidence="12" id="KW-1185">Reference proteome</keyword>
<feature type="transmembrane region" description="Helical" evidence="10">
    <location>
        <begin position="119"/>
        <end position="140"/>
    </location>
</feature>
<feature type="domain" description="G-protein coupled receptors family 1 profile" evidence="11">
    <location>
        <begin position="47"/>
        <end position="312"/>
    </location>
</feature>
<dbReference type="PRINTS" id="PR00237">
    <property type="entry name" value="GPCRRHODOPSN"/>
</dbReference>
<dbReference type="PROSITE" id="PS00237">
    <property type="entry name" value="G_PROTEIN_RECEP_F1_1"/>
    <property type="match status" value="1"/>
</dbReference>
<dbReference type="PROSITE" id="PS50262">
    <property type="entry name" value="G_PROTEIN_RECEP_F1_2"/>
    <property type="match status" value="1"/>
</dbReference>
<dbReference type="GO" id="GO:0043005">
    <property type="term" value="C:neuron projection"/>
    <property type="evidence" value="ECO:0007669"/>
    <property type="project" value="TreeGrafter"/>
</dbReference>
<proteinExistence type="inferred from homology"/>
<dbReference type="InterPro" id="IPR000276">
    <property type="entry name" value="GPCR_Rhodpsn"/>
</dbReference>
<evidence type="ECO:0000256" key="2">
    <source>
        <dbReference type="ARBA" id="ARBA00022475"/>
    </source>
</evidence>
<keyword evidence="2" id="KW-1003">Cell membrane</keyword>
<keyword evidence="5 9" id="KW-0297">G-protein coupled receptor</keyword>
<dbReference type="InterPro" id="IPR017452">
    <property type="entry name" value="GPCR_Rhodpsn_7TM"/>
</dbReference>
<evidence type="ECO:0000256" key="5">
    <source>
        <dbReference type="ARBA" id="ARBA00023040"/>
    </source>
</evidence>
<keyword evidence="3 9" id="KW-0812">Transmembrane</keyword>
<name>A0A915IW08_ROMCU</name>
<dbReference type="Pfam" id="PF00001">
    <property type="entry name" value="7tm_1"/>
    <property type="match status" value="1"/>
</dbReference>
<dbReference type="PANTHER" id="PTHR24229:SF40">
    <property type="entry name" value="ALLATOSTATIN C RECEPTOR 1-RELATED"/>
    <property type="match status" value="1"/>
</dbReference>
<dbReference type="PANTHER" id="PTHR24229">
    <property type="entry name" value="NEUROPEPTIDES RECEPTOR"/>
    <property type="match status" value="1"/>
</dbReference>
<keyword evidence="7 9" id="KW-0675">Receptor</keyword>
<evidence type="ECO:0000256" key="3">
    <source>
        <dbReference type="ARBA" id="ARBA00022692"/>
    </source>
</evidence>
<dbReference type="GO" id="GO:0005886">
    <property type="term" value="C:plasma membrane"/>
    <property type="evidence" value="ECO:0007669"/>
    <property type="project" value="UniProtKB-SubCell"/>
</dbReference>
<evidence type="ECO:0000256" key="4">
    <source>
        <dbReference type="ARBA" id="ARBA00022989"/>
    </source>
</evidence>
<reference evidence="13" key="1">
    <citation type="submission" date="2022-11" db="UniProtKB">
        <authorList>
            <consortium name="WormBaseParasite"/>
        </authorList>
    </citation>
    <scope>IDENTIFICATION</scope>
</reference>
<feature type="transmembrane region" description="Helical" evidence="10">
    <location>
        <begin position="83"/>
        <end position="107"/>
    </location>
</feature>
<evidence type="ECO:0000256" key="10">
    <source>
        <dbReference type="SAM" id="Phobius"/>
    </source>
</evidence>
<evidence type="ECO:0000256" key="6">
    <source>
        <dbReference type="ARBA" id="ARBA00023136"/>
    </source>
</evidence>
<dbReference type="Gene3D" id="1.20.1070.10">
    <property type="entry name" value="Rhodopsin 7-helix transmembrane proteins"/>
    <property type="match status" value="2"/>
</dbReference>
<evidence type="ECO:0000256" key="9">
    <source>
        <dbReference type="RuleBase" id="RU000688"/>
    </source>
</evidence>
<evidence type="ECO:0000259" key="11">
    <source>
        <dbReference type="PROSITE" id="PS50262"/>
    </source>
</evidence>
<dbReference type="Proteomes" id="UP000887565">
    <property type="component" value="Unplaced"/>
</dbReference>